<dbReference type="RefSeq" id="WP_167187530.1">
    <property type="nucleotide sequence ID" value="NZ_JAAONZ010000010.1"/>
</dbReference>
<dbReference type="SMART" id="SM00028">
    <property type="entry name" value="TPR"/>
    <property type="match status" value="4"/>
</dbReference>
<dbReference type="Gene3D" id="1.10.1130.10">
    <property type="entry name" value="Flavocytochrome C3, Chain A"/>
    <property type="match status" value="2"/>
</dbReference>
<dbReference type="SUPFAM" id="SSF48371">
    <property type="entry name" value="ARM repeat"/>
    <property type="match status" value="1"/>
</dbReference>
<feature type="domain" description="Cytochrome c-552/4" evidence="4">
    <location>
        <begin position="173"/>
        <end position="212"/>
    </location>
</feature>
<dbReference type="Pfam" id="PF13435">
    <property type="entry name" value="Cytochrome_C554"/>
    <property type="match status" value="1"/>
</dbReference>
<dbReference type="InterPro" id="IPR019734">
    <property type="entry name" value="TPR_rpt"/>
</dbReference>
<feature type="compositionally biased region" description="Polar residues" evidence="3">
    <location>
        <begin position="253"/>
        <end position="268"/>
    </location>
</feature>
<accession>A0A9E5JTZ9</accession>
<dbReference type="PANTHER" id="PTHR35038">
    <property type="entry name" value="DISSIMILATORY SULFITE REDUCTASE SIRA"/>
    <property type="match status" value="1"/>
</dbReference>
<sequence>MSLLTVSLISAAQPASDRTAPHQQSSEVVATAEFVGRQVCSGCHQQQDQLWQGSHHDWAMKPADEQSVLGDFNDATFEHFGEKTRMFKQDGKFWVTTDNAQGEQQTFPVLYTFGFYPLQQYLLPMGDGRMQALGVAWDSRPAAEGGQRWFHLYPDEAIPHSDILHWTGPYQTWNSRCADCHSTNLQRNFQAQTNTYATSWSEINVSCEACHGPGSQHVSLMQSPGAPRTSEGAAGAGGQHQGFDRSLDPVGQWLQSDQSPTAKNPQAQQLVAKTEHDQISVCGSCHARRSTMDNQNLPGDFHQKHRLQLVQEPLYYGDGQIRDEVYVLGSFMQSKMHEQGVVCSNCHEPHSLKLRAEGNGVCAQCHRPDVFDRPEHHHHPVGSSGAQCANCHMPETTYMVVDPRRDHSLRIPRPDLSVAYGTPNACNQCHQDQTASWASSAVDEWLKVSGKTRKWHFSDDLLPALRGAPDATTRLMKLAMARHIPALIQASALAGLETRLTPQTILLAQTQLNHRNAMVRAAAVNLLSGLPARQRWEDFRPLLQDSSKQVRMAVARHTVDVSANEMTAADKARWENLQQEYQAALLLDQDTADGQMAIGIYRLLTGDQAAAQAAYRKALAYNPSLVGAYLNLADLYRQQQDEDRADAVLRTGLQKQPTAAALHHSLGLSLIRRQDYAAAQRSLAQAAKLDPGNARYGYVNGLMLQRDQQPRAAVKEWQRVLQQHPQDRDVLTALLQQSQQAGDGAQMLEYAERLLAVTPDSRQLQQMVDQLRQHFGGDQSQ</sequence>
<dbReference type="Proteomes" id="UP000787472">
    <property type="component" value="Unassembled WGS sequence"/>
</dbReference>
<organism evidence="5 6">
    <name type="scientific">Pseudomaricurvus hydrocarbonicus</name>
    <dbReference type="NCBI Taxonomy" id="1470433"/>
    <lineage>
        <taxon>Bacteria</taxon>
        <taxon>Pseudomonadati</taxon>
        <taxon>Pseudomonadota</taxon>
        <taxon>Gammaproteobacteria</taxon>
        <taxon>Cellvibrionales</taxon>
        <taxon>Cellvibrionaceae</taxon>
        <taxon>Pseudomaricurvus</taxon>
    </lineage>
</organism>
<keyword evidence="6" id="KW-1185">Reference proteome</keyword>
<dbReference type="InterPro" id="IPR036280">
    <property type="entry name" value="Multihaem_cyt_sf"/>
</dbReference>
<dbReference type="PANTHER" id="PTHR35038:SF8">
    <property type="entry name" value="C-TYPE POLYHEME CYTOCHROME OMCC"/>
    <property type="match status" value="1"/>
</dbReference>
<dbReference type="InterPro" id="IPR023155">
    <property type="entry name" value="Cyt_c-552/4"/>
</dbReference>
<dbReference type="PROSITE" id="PS50005">
    <property type="entry name" value="TPR"/>
    <property type="match status" value="1"/>
</dbReference>
<evidence type="ECO:0000256" key="2">
    <source>
        <dbReference type="PROSITE-ProRule" id="PRU00339"/>
    </source>
</evidence>
<comment type="caution">
    <text evidence="5">The sequence shown here is derived from an EMBL/GenBank/DDBJ whole genome shotgun (WGS) entry which is preliminary data.</text>
</comment>
<dbReference type="SUPFAM" id="SSF48695">
    <property type="entry name" value="Multiheme cytochromes"/>
    <property type="match status" value="1"/>
</dbReference>
<dbReference type="SUPFAM" id="SSF48452">
    <property type="entry name" value="TPR-like"/>
    <property type="match status" value="1"/>
</dbReference>
<dbReference type="EMBL" id="JAAONZ010000010">
    <property type="protein sequence ID" value="NHO66524.1"/>
    <property type="molecule type" value="Genomic_DNA"/>
</dbReference>
<dbReference type="InterPro" id="IPR051829">
    <property type="entry name" value="Multiheme_Cytochr_ET"/>
</dbReference>
<evidence type="ECO:0000256" key="1">
    <source>
        <dbReference type="ARBA" id="ARBA00022729"/>
    </source>
</evidence>
<feature type="repeat" description="TPR" evidence="2">
    <location>
        <begin position="660"/>
        <end position="693"/>
    </location>
</feature>
<feature type="region of interest" description="Disordered" evidence="3">
    <location>
        <begin position="218"/>
        <end position="268"/>
    </location>
</feature>
<name>A0A9E5JTZ9_9GAMM</name>
<dbReference type="AlphaFoldDB" id="A0A9E5JTZ9"/>
<protein>
    <recommendedName>
        <fullName evidence="4">Cytochrome c-552/4 domain-containing protein</fullName>
    </recommendedName>
</protein>
<dbReference type="Pfam" id="PF13181">
    <property type="entry name" value="TPR_8"/>
    <property type="match status" value="1"/>
</dbReference>
<evidence type="ECO:0000313" key="5">
    <source>
        <dbReference type="EMBL" id="NHO66524.1"/>
    </source>
</evidence>
<evidence type="ECO:0000313" key="6">
    <source>
        <dbReference type="Proteomes" id="UP000787472"/>
    </source>
</evidence>
<gene>
    <name evidence="5" type="ORF">G8770_13325</name>
</gene>
<dbReference type="GO" id="GO:0016491">
    <property type="term" value="F:oxidoreductase activity"/>
    <property type="evidence" value="ECO:0007669"/>
    <property type="project" value="TreeGrafter"/>
</dbReference>
<reference evidence="5" key="1">
    <citation type="submission" date="2020-03" db="EMBL/GenBank/DDBJ databases">
        <authorList>
            <person name="Guo F."/>
        </authorList>
    </citation>
    <scope>NUCLEOTIDE SEQUENCE</scope>
    <source>
        <strain evidence="5">JCM 30134</strain>
    </source>
</reference>
<proteinExistence type="predicted"/>
<keyword evidence="2" id="KW-0802">TPR repeat</keyword>
<dbReference type="InterPro" id="IPR011990">
    <property type="entry name" value="TPR-like_helical_dom_sf"/>
</dbReference>
<evidence type="ECO:0000259" key="4">
    <source>
        <dbReference type="Pfam" id="PF13435"/>
    </source>
</evidence>
<keyword evidence="1" id="KW-0732">Signal</keyword>
<dbReference type="Gene3D" id="1.25.40.10">
    <property type="entry name" value="Tetratricopeptide repeat domain"/>
    <property type="match status" value="1"/>
</dbReference>
<evidence type="ECO:0000256" key="3">
    <source>
        <dbReference type="SAM" id="MobiDB-lite"/>
    </source>
</evidence>
<dbReference type="InterPro" id="IPR016024">
    <property type="entry name" value="ARM-type_fold"/>
</dbReference>